<evidence type="ECO:0000313" key="4">
    <source>
        <dbReference type="EMBL" id="RED49658.1"/>
    </source>
</evidence>
<dbReference type="RefSeq" id="WP_115936917.1">
    <property type="nucleotide sequence ID" value="NZ_QRDW01000005.1"/>
</dbReference>
<dbReference type="InterPro" id="IPR023186">
    <property type="entry name" value="IUNH"/>
</dbReference>
<feature type="domain" description="Inosine/uridine-preferring nucleoside hydrolase" evidence="3">
    <location>
        <begin position="6"/>
        <end position="304"/>
    </location>
</feature>
<dbReference type="InterPro" id="IPR015910">
    <property type="entry name" value="I/U_nuclsd_hydro_CS"/>
</dbReference>
<dbReference type="Gene3D" id="3.90.245.10">
    <property type="entry name" value="Ribonucleoside hydrolase-like"/>
    <property type="match status" value="1"/>
</dbReference>
<dbReference type="Pfam" id="PF01156">
    <property type="entry name" value="IU_nuc_hydro"/>
    <property type="match status" value="1"/>
</dbReference>
<organism evidence="4 5">
    <name type="scientific">Aestuariispira insulae</name>
    <dbReference type="NCBI Taxonomy" id="1461337"/>
    <lineage>
        <taxon>Bacteria</taxon>
        <taxon>Pseudomonadati</taxon>
        <taxon>Pseudomonadota</taxon>
        <taxon>Alphaproteobacteria</taxon>
        <taxon>Rhodospirillales</taxon>
        <taxon>Kiloniellaceae</taxon>
        <taxon>Aestuariispira</taxon>
    </lineage>
</organism>
<dbReference type="GO" id="GO:0005829">
    <property type="term" value="C:cytosol"/>
    <property type="evidence" value="ECO:0007669"/>
    <property type="project" value="TreeGrafter"/>
</dbReference>
<dbReference type="InterPro" id="IPR036452">
    <property type="entry name" value="Ribo_hydro-like"/>
</dbReference>
<dbReference type="GO" id="GO:0008477">
    <property type="term" value="F:purine nucleosidase activity"/>
    <property type="evidence" value="ECO:0007669"/>
    <property type="project" value="TreeGrafter"/>
</dbReference>
<dbReference type="PROSITE" id="PS01247">
    <property type="entry name" value="IUNH"/>
    <property type="match status" value="1"/>
</dbReference>
<keyword evidence="5" id="KW-1185">Reference proteome</keyword>
<dbReference type="AlphaFoldDB" id="A0A3D9HJL2"/>
<dbReference type="InterPro" id="IPR001910">
    <property type="entry name" value="Inosine/uridine_hydrolase_dom"/>
</dbReference>
<gene>
    <name evidence="4" type="ORF">DFP90_10529</name>
</gene>
<accession>A0A3D9HJL2</accession>
<dbReference type="OrthoDB" id="9797882at2"/>
<evidence type="ECO:0000259" key="3">
    <source>
        <dbReference type="Pfam" id="PF01156"/>
    </source>
</evidence>
<dbReference type="EMBL" id="QRDW01000005">
    <property type="protein sequence ID" value="RED49658.1"/>
    <property type="molecule type" value="Genomic_DNA"/>
</dbReference>
<dbReference type="Proteomes" id="UP000256845">
    <property type="component" value="Unassembled WGS sequence"/>
</dbReference>
<dbReference type="SUPFAM" id="SSF53590">
    <property type="entry name" value="Nucleoside hydrolase"/>
    <property type="match status" value="1"/>
</dbReference>
<evidence type="ECO:0000256" key="1">
    <source>
        <dbReference type="ARBA" id="ARBA00022801"/>
    </source>
</evidence>
<dbReference type="CDD" id="cd02651">
    <property type="entry name" value="nuc_hydro_IU_UC_XIUA"/>
    <property type="match status" value="1"/>
</dbReference>
<reference evidence="4 5" key="1">
    <citation type="submission" date="2018-07" db="EMBL/GenBank/DDBJ databases">
        <title>Genomic Encyclopedia of Type Strains, Phase III (KMG-III): the genomes of soil and plant-associated and newly described type strains.</title>
        <authorList>
            <person name="Whitman W."/>
        </authorList>
    </citation>
    <scope>NUCLEOTIDE SEQUENCE [LARGE SCALE GENOMIC DNA]</scope>
    <source>
        <strain evidence="4 5">CECT 8488</strain>
    </source>
</reference>
<comment type="caution">
    <text evidence="4">The sequence shown here is derived from an EMBL/GenBank/DDBJ whole genome shotgun (WGS) entry which is preliminary data.</text>
</comment>
<dbReference type="GO" id="GO:0045437">
    <property type="term" value="F:uridine nucleosidase activity"/>
    <property type="evidence" value="ECO:0007669"/>
    <property type="project" value="UniProtKB-ARBA"/>
</dbReference>
<evidence type="ECO:0000256" key="2">
    <source>
        <dbReference type="ARBA" id="ARBA00023295"/>
    </source>
</evidence>
<keyword evidence="1" id="KW-0378">Hydrolase</keyword>
<dbReference type="PANTHER" id="PTHR12304">
    <property type="entry name" value="INOSINE-URIDINE PREFERRING NUCLEOSIDE HYDROLASE"/>
    <property type="match status" value="1"/>
</dbReference>
<keyword evidence="2" id="KW-0326">Glycosidase</keyword>
<name>A0A3D9HJL2_9PROT</name>
<dbReference type="GO" id="GO:0006152">
    <property type="term" value="P:purine nucleoside catabolic process"/>
    <property type="evidence" value="ECO:0007669"/>
    <property type="project" value="TreeGrafter"/>
</dbReference>
<sequence>MSRKKVILDCDPGLDDAVAILMALQASEDIELLGITTVAGNVSAEATYRNARALCALAGREDVPVLRGCTRAIMGSSVRAEHIHGADGISGTPLPASAAEEDPRHAVDFLIEQCQAADDHTITICPVGPMTNLALAMIKEPAILPKIKQVVFMGGVAFDAGNCTPAAEFNIHADPHAAQVVLQSGIDLVMMGLDVTHKAHITDERFARIHALGSEVSKAVTSMLAAYRDVIAQRSQGSREGVLHDPCTIAYVINPDLFQGRKMHVEVDTQAGPSLGRTVADGLGVSDQPANVTVMEDLDDEGLYQMITEMLGRYK</sequence>
<evidence type="ECO:0000313" key="5">
    <source>
        <dbReference type="Proteomes" id="UP000256845"/>
    </source>
</evidence>
<dbReference type="PANTHER" id="PTHR12304:SF4">
    <property type="entry name" value="URIDINE NUCLEOSIDASE"/>
    <property type="match status" value="1"/>
</dbReference>
<proteinExistence type="predicted"/>
<protein>
    <submittedName>
        <fullName evidence="4">Purine nucleosidase</fullName>
    </submittedName>
</protein>